<feature type="domain" description="NAD(P)-binding" evidence="2">
    <location>
        <begin position="12"/>
        <end position="232"/>
    </location>
</feature>
<sequence>MANLKPTIAFFGATGGSTIPCLALALKAGYRCHALVRNPSKLQDLLRQREIPETAIQKHLSIVAGNVSDADLVQQTLTYDGHPVDVIVSGIGGKLLFNNPLKPTLDNPTICQDAIRAILTAARSMERKPTLIALSTTGISDQKRDLPVAMMPMYYWMLKVPHEDKKVMEAAILAEMAKPDSERAISNYVIVRPSLLTEGDGDGLEKIKAGVEKNPAVGYVISRNDVGLWMFEKLIRFPFWSDNPYLGEVVTITT</sequence>
<dbReference type="PANTHER" id="PTHR43355:SF2">
    <property type="entry name" value="FLAVIN REDUCTASE (NADPH)"/>
    <property type="match status" value="1"/>
</dbReference>
<dbReference type="InterPro" id="IPR051606">
    <property type="entry name" value="Polyketide_Oxido-like"/>
</dbReference>
<dbReference type="AlphaFoldDB" id="A0A507QXU2"/>
<dbReference type="PANTHER" id="PTHR43355">
    <property type="entry name" value="FLAVIN REDUCTASE (NADPH)"/>
    <property type="match status" value="1"/>
</dbReference>
<gene>
    <name evidence="3" type="ORF">MPDQ_005877</name>
</gene>
<evidence type="ECO:0000313" key="3">
    <source>
        <dbReference type="EMBL" id="TQB73381.1"/>
    </source>
</evidence>
<dbReference type="Gene3D" id="3.40.50.720">
    <property type="entry name" value="NAD(P)-binding Rossmann-like Domain"/>
    <property type="match status" value="1"/>
</dbReference>
<evidence type="ECO:0000313" key="4">
    <source>
        <dbReference type="Proteomes" id="UP000319663"/>
    </source>
</evidence>
<evidence type="ECO:0000259" key="2">
    <source>
        <dbReference type="Pfam" id="PF13460"/>
    </source>
</evidence>
<dbReference type="Pfam" id="PF13460">
    <property type="entry name" value="NAD_binding_10"/>
    <property type="match status" value="1"/>
</dbReference>
<dbReference type="InterPro" id="IPR036291">
    <property type="entry name" value="NAD(P)-bd_dom_sf"/>
</dbReference>
<dbReference type="SUPFAM" id="SSF51735">
    <property type="entry name" value="NAD(P)-binding Rossmann-fold domains"/>
    <property type="match status" value="1"/>
</dbReference>
<comment type="caution">
    <text evidence="3">The sequence shown here is derived from an EMBL/GenBank/DDBJ whole genome shotgun (WGS) entry which is preliminary data.</text>
</comment>
<reference evidence="3 4" key="1">
    <citation type="submission" date="2019-06" db="EMBL/GenBank/DDBJ databases">
        <title>Wine fermentation using esterase from Monascus purpureus.</title>
        <authorList>
            <person name="Geng C."/>
            <person name="Zhang Y."/>
        </authorList>
    </citation>
    <scope>NUCLEOTIDE SEQUENCE [LARGE SCALE GENOMIC DNA]</scope>
    <source>
        <strain evidence="3">HQ1</strain>
    </source>
</reference>
<keyword evidence="4" id="KW-1185">Reference proteome</keyword>
<accession>A0A507QXU2</accession>
<dbReference type="GO" id="GO:0042602">
    <property type="term" value="F:riboflavin reductase (NADPH) activity"/>
    <property type="evidence" value="ECO:0007669"/>
    <property type="project" value="TreeGrafter"/>
</dbReference>
<protein>
    <recommendedName>
        <fullName evidence="2">NAD(P)-binding domain-containing protein</fullName>
    </recommendedName>
</protein>
<organism evidence="3 4">
    <name type="scientific">Monascus purpureus</name>
    <name type="common">Red mold</name>
    <name type="synonym">Monascus anka</name>
    <dbReference type="NCBI Taxonomy" id="5098"/>
    <lineage>
        <taxon>Eukaryota</taxon>
        <taxon>Fungi</taxon>
        <taxon>Dikarya</taxon>
        <taxon>Ascomycota</taxon>
        <taxon>Pezizomycotina</taxon>
        <taxon>Eurotiomycetes</taxon>
        <taxon>Eurotiomycetidae</taxon>
        <taxon>Eurotiales</taxon>
        <taxon>Aspergillaceae</taxon>
        <taxon>Monascus</taxon>
    </lineage>
</organism>
<evidence type="ECO:0000256" key="1">
    <source>
        <dbReference type="ARBA" id="ARBA00038376"/>
    </source>
</evidence>
<comment type="similarity">
    <text evidence="1">Belongs to the avfA family.</text>
</comment>
<proteinExistence type="inferred from homology"/>
<dbReference type="InterPro" id="IPR016040">
    <property type="entry name" value="NAD(P)-bd_dom"/>
</dbReference>
<dbReference type="EMBL" id="VIFY01000045">
    <property type="protein sequence ID" value="TQB73381.1"/>
    <property type="molecule type" value="Genomic_DNA"/>
</dbReference>
<dbReference type="OrthoDB" id="63935at2759"/>
<dbReference type="Proteomes" id="UP000319663">
    <property type="component" value="Unassembled WGS sequence"/>
</dbReference>
<dbReference type="GO" id="GO:0004074">
    <property type="term" value="F:biliverdin reductase [NAD(P)H] activity"/>
    <property type="evidence" value="ECO:0007669"/>
    <property type="project" value="TreeGrafter"/>
</dbReference>
<name>A0A507QXU2_MONPU</name>